<dbReference type="InterPro" id="IPR023434">
    <property type="entry name" value="Arginosuc_synth_type_1_subfam"/>
</dbReference>
<dbReference type="FunFam" id="1.20.5.470:FF:000002">
    <property type="entry name" value="Argininosuccinate synthase"/>
    <property type="match status" value="1"/>
</dbReference>
<feature type="binding site" evidence="10">
    <location>
        <position position="123"/>
    </location>
    <ligand>
        <name>L-aspartate</name>
        <dbReference type="ChEBI" id="CHEBI:29991"/>
    </ligand>
</feature>
<dbReference type="FunFam" id="3.90.1260.10:FF:000007">
    <property type="entry name" value="Argininosuccinate synthase"/>
    <property type="match status" value="1"/>
</dbReference>
<feature type="binding site" evidence="10">
    <location>
        <position position="127"/>
    </location>
    <ligand>
        <name>L-citrulline</name>
        <dbReference type="ChEBI" id="CHEBI:57743"/>
    </ligand>
</feature>
<name>A0A2K9IYT8_9BACI</name>
<dbReference type="InterPro" id="IPR024074">
    <property type="entry name" value="AS_cat/multimer_dom_body"/>
</dbReference>
<feature type="binding site" evidence="10">
    <location>
        <position position="119"/>
    </location>
    <ligand>
        <name>L-aspartate</name>
        <dbReference type="ChEBI" id="CHEBI:29991"/>
    </ligand>
</feature>
<dbReference type="GO" id="GO:0004055">
    <property type="term" value="F:argininosuccinate synthase activity"/>
    <property type="evidence" value="ECO:0007669"/>
    <property type="project" value="UniProtKB-UniRule"/>
</dbReference>
<dbReference type="SUPFAM" id="SSF52402">
    <property type="entry name" value="Adenine nucleotide alpha hydrolases-like"/>
    <property type="match status" value="1"/>
</dbReference>
<evidence type="ECO:0000256" key="6">
    <source>
        <dbReference type="ARBA" id="ARBA00022598"/>
    </source>
</evidence>
<evidence type="ECO:0000256" key="5">
    <source>
        <dbReference type="ARBA" id="ARBA00022571"/>
    </source>
</evidence>
<dbReference type="PANTHER" id="PTHR11587">
    <property type="entry name" value="ARGININOSUCCINATE SYNTHASE"/>
    <property type="match status" value="1"/>
</dbReference>
<dbReference type="NCBIfam" id="TIGR00032">
    <property type="entry name" value="argG"/>
    <property type="match status" value="1"/>
</dbReference>
<dbReference type="GO" id="GO:0005737">
    <property type="term" value="C:cytoplasm"/>
    <property type="evidence" value="ECO:0007669"/>
    <property type="project" value="UniProtKB-SubCell"/>
</dbReference>
<proteinExistence type="inferred from homology"/>
<dbReference type="RefSeq" id="WP_101933259.1">
    <property type="nucleotide sequence ID" value="NZ_CP018622.1"/>
</dbReference>
<evidence type="ECO:0000256" key="7">
    <source>
        <dbReference type="ARBA" id="ARBA00022605"/>
    </source>
</evidence>
<comment type="subcellular location">
    <subcellularLocation>
        <location evidence="10">Cytoplasm</location>
    </subcellularLocation>
</comment>
<dbReference type="InterPro" id="IPR048267">
    <property type="entry name" value="Arginosuc_syn_N"/>
</dbReference>
<keyword evidence="7 10" id="KW-0028">Amino-acid biosynthesis</keyword>
<accession>A0A2K9IYT8</accession>
<reference evidence="14" key="1">
    <citation type="submission" date="2016-11" db="EMBL/GenBank/DDBJ databases">
        <title>Complete genome sequence of Virgibacillus pantothenticus 21D, a halophilic bacterium isolated from the deep hypersaline anoxic basin Discovery in the Mediterranean Sea.</title>
        <authorList>
            <person name="Zeaiter Z."/>
            <person name="Booth J.M."/>
            <person name="Prosdocimi E.M."/>
            <person name="Mapelli F."/>
            <person name="Fusi M."/>
            <person name="Daffonchio D."/>
            <person name="Borin S."/>
            <person name="Crotti E."/>
        </authorList>
    </citation>
    <scope>NUCLEOTIDE SEQUENCE [LARGE SCALE GENOMIC DNA]</scope>
    <source>
        <strain evidence="14">21D</strain>
    </source>
</reference>
<evidence type="ECO:0000256" key="10">
    <source>
        <dbReference type="HAMAP-Rule" id="MF_00005"/>
    </source>
</evidence>
<feature type="domain" description="Arginosuccinate synthase-like N-terminal" evidence="11">
    <location>
        <begin position="5"/>
        <end position="165"/>
    </location>
</feature>
<dbReference type="Pfam" id="PF00764">
    <property type="entry name" value="Arginosuc_synth"/>
    <property type="match status" value="1"/>
</dbReference>
<feature type="binding site" evidence="10">
    <location>
        <position position="87"/>
    </location>
    <ligand>
        <name>L-citrulline</name>
        <dbReference type="ChEBI" id="CHEBI:57743"/>
    </ligand>
</feature>
<feature type="binding site" evidence="10">
    <location>
        <position position="184"/>
    </location>
    <ligand>
        <name>L-citrulline</name>
        <dbReference type="ChEBI" id="CHEBI:57743"/>
    </ligand>
</feature>
<dbReference type="Pfam" id="PF20979">
    <property type="entry name" value="Arginosuc_syn_C"/>
    <property type="match status" value="1"/>
</dbReference>
<feature type="binding site" evidence="10">
    <location>
        <begin position="9"/>
        <end position="17"/>
    </location>
    <ligand>
        <name>ATP</name>
        <dbReference type="ChEBI" id="CHEBI:30616"/>
    </ligand>
</feature>
<protein>
    <recommendedName>
        <fullName evidence="3 10">Argininosuccinate synthase</fullName>
        <ecNumber evidence="3 10">6.3.4.5</ecNumber>
    </recommendedName>
    <alternativeName>
        <fullName evidence="10">Citrulline--aspartate ligase</fullName>
    </alternativeName>
</protein>
<keyword evidence="6 10" id="KW-0436">Ligase</keyword>
<dbReference type="GO" id="GO:0000050">
    <property type="term" value="P:urea cycle"/>
    <property type="evidence" value="ECO:0007669"/>
    <property type="project" value="TreeGrafter"/>
</dbReference>
<feature type="binding site" evidence="10">
    <location>
        <position position="272"/>
    </location>
    <ligand>
        <name>L-citrulline</name>
        <dbReference type="ChEBI" id="CHEBI:57743"/>
    </ligand>
</feature>
<evidence type="ECO:0000256" key="2">
    <source>
        <dbReference type="ARBA" id="ARBA00011881"/>
    </source>
</evidence>
<dbReference type="PANTHER" id="PTHR11587:SF2">
    <property type="entry name" value="ARGININOSUCCINATE SYNTHASE"/>
    <property type="match status" value="1"/>
</dbReference>
<dbReference type="KEGG" id="vpn:A21D_01766"/>
<evidence type="ECO:0000256" key="3">
    <source>
        <dbReference type="ARBA" id="ARBA00012286"/>
    </source>
</evidence>
<keyword evidence="8 10" id="KW-0547">Nucleotide-binding</keyword>
<evidence type="ECO:0000256" key="4">
    <source>
        <dbReference type="ARBA" id="ARBA00022490"/>
    </source>
</evidence>
<dbReference type="Gene3D" id="3.40.50.620">
    <property type="entry name" value="HUPs"/>
    <property type="match status" value="1"/>
</dbReference>
<dbReference type="Proteomes" id="UP000234237">
    <property type="component" value="Chromosome"/>
</dbReference>
<sequence length="421" mass="46507">MGKEKIVLAYSGGLDTSVAVRWLQDKYNYDVIAVALDVGEGKDLDFIKNKALQVGAVKSYVIDAKALFANEFVLPALQSNLLYEGKYPLISALSRPLIAKILVHIAKEEGAVAVAHGCTGKGNDQVRFDVAFTALDPSLDIVAPVREWAMSREEEIAYAKEHQIPVPIDLDNPFSIDQNLWGRSNECGILEDPWAEAPKEAYDLTIDPEEAPDKPQIVEIAFEQGKPVAIDGEKLSLEALILQLNQVAGKHGVGRIDHVENRLVGIKSREIYEAPAAVTLIAAHQELEALTLTREVAQFKPLMEQKLAQVVYDGLWYSPLTKALIAFITETQKDVSGIVKVKLYKGQAQVVGRKSKQSLYDFDLATYNAEDSFDHEAALGFIKLWGLPTKVHATVNQTHRSVEESVKEAILDVKEKENLPL</sequence>
<feature type="domain" description="Arginosuccinate synthase C-terminal" evidence="12">
    <location>
        <begin position="174"/>
        <end position="391"/>
    </location>
</feature>
<dbReference type="FunFam" id="3.40.50.620:FF:000038">
    <property type="entry name" value="Argininosuccinate synthase"/>
    <property type="match status" value="1"/>
</dbReference>
<dbReference type="PROSITE" id="PS00565">
    <property type="entry name" value="ARGININOSUCCIN_SYN_2"/>
    <property type="match status" value="1"/>
</dbReference>
<dbReference type="STRING" id="302167.GCA_900166595_00478"/>
<dbReference type="Gene3D" id="3.90.1260.10">
    <property type="entry name" value="Argininosuccinate synthetase, chain A, domain 2"/>
    <property type="match status" value="1"/>
</dbReference>
<evidence type="ECO:0000313" key="13">
    <source>
        <dbReference type="EMBL" id="AUJ24847.1"/>
    </source>
</evidence>
<organism evidence="13 14">
    <name type="scientific">Virgibacillus dokdonensis</name>
    <dbReference type="NCBI Taxonomy" id="302167"/>
    <lineage>
        <taxon>Bacteria</taxon>
        <taxon>Bacillati</taxon>
        <taxon>Bacillota</taxon>
        <taxon>Bacilli</taxon>
        <taxon>Bacillales</taxon>
        <taxon>Bacillaceae</taxon>
        <taxon>Virgibacillus</taxon>
    </lineage>
</organism>
<dbReference type="CDD" id="cd01999">
    <property type="entry name" value="ASS"/>
    <property type="match status" value="1"/>
</dbReference>
<comment type="similarity">
    <text evidence="10">Belongs to the argininosuccinate synthase family. Type 1 subfamily.</text>
</comment>
<dbReference type="SUPFAM" id="SSF69864">
    <property type="entry name" value="Argininosuccinate synthetase, C-terminal domain"/>
    <property type="match status" value="1"/>
</dbReference>
<dbReference type="PROSITE" id="PS00564">
    <property type="entry name" value="ARGININOSUCCIN_SYN_1"/>
    <property type="match status" value="1"/>
</dbReference>
<comment type="pathway">
    <text evidence="1 10">Amino-acid biosynthesis; L-arginine biosynthesis; L-arginine from L-ornithine and carbamoyl phosphate: step 2/3.</text>
</comment>
<comment type="catalytic activity">
    <reaction evidence="10">
        <text>L-citrulline + L-aspartate + ATP = 2-(N(omega)-L-arginino)succinate + AMP + diphosphate + H(+)</text>
        <dbReference type="Rhea" id="RHEA:10932"/>
        <dbReference type="ChEBI" id="CHEBI:15378"/>
        <dbReference type="ChEBI" id="CHEBI:29991"/>
        <dbReference type="ChEBI" id="CHEBI:30616"/>
        <dbReference type="ChEBI" id="CHEBI:33019"/>
        <dbReference type="ChEBI" id="CHEBI:57472"/>
        <dbReference type="ChEBI" id="CHEBI:57743"/>
        <dbReference type="ChEBI" id="CHEBI:456215"/>
        <dbReference type="EC" id="6.3.4.5"/>
    </reaction>
</comment>
<dbReference type="AlphaFoldDB" id="A0A2K9IYT8"/>
<dbReference type="GO" id="GO:0005524">
    <property type="term" value="F:ATP binding"/>
    <property type="evidence" value="ECO:0007669"/>
    <property type="project" value="UniProtKB-UniRule"/>
</dbReference>
<dbReference type="InterPro" id="IPR014729">
    <property type="entry name" value="Rossmann-like_a/b/a_fold"/>
</dbReference>
<dbReference type="HAMAP" id="MF_00005">
    <property type="entry name" value="Arg_succ_synth_type1"/>
    <property type="match status" value="1"/>
</dbReference>
<dbReference type="EC" id="6.3.4.5" evidence="3 10"/>
<feature type="binding site" evidence="10">
    <location>
        <position position="117"/>
    </location>
    <ligand>
        <name>ATP</name>
        <dbReference type="ChEBI" id="CHEBI:30616"/>
    </ligand>
</feature>
<evidence type="ECO:0000256" key="9">
    <source>
        <dbReference type="ARBA" id="ARBA00022840"/>
    </source>
</evidence>
<dbReference type="Gene3D" id="1.20.5.470">
    <property type="entry name" value="Single helix bin"/>
    <property type="match status" value="1"/>
</dbReference>
<dbReference type="InterPro" id="IPR018223">
    <property type="entry name" value="Arginosuc_synth_CS"/>
</dbReference>
<dbReference type="NCBIfam" id="NF001770">
    <property type="entry name" value="PRK00509.1"/>
    <property type="match status" value="1"/>
</dbReference>
<keyword evidence="4 10" id="KW-0963">Cytoplasm</keyword>
<evidence type="ECO:0000259" key="11">
    <source>
        <dbReference type="Pfam" id="PF00764"/>
    </source>
</evidence>
<feature type="binding site" evidence="10">
    <location>
        <position position="175"/>
    </location>
    <ligand>
        <name>L-citrulline</name>
        <dbReference type="ChEBI" id="CHEBI:57743"/>
    </ligand>
</feature>
<evidence type="ECO:0000313" key="14">
    <source>
        <dbReference type="Proteomes" id="UP000234237"/>
    </source>
</evidence>
<keyword evidence="9 10" id="KW-0067">ATP-binding</keyword>
<dbReference type="GO" id="GO:0000053">
    <property type="term" value="P:argininosuccinate metabolic process"/>
    <property type="evidence" value="ECO:0007669"/>
    <property type="project" value="TreeGrafter"/>
</dbReference>
<evidence type="ECO:0000256" key="8">
    <source>
        <dbReference type="ARBA" id="ARBA00022741"/>
    </source>
</evidence>
<gene>
    <name evidence="10 13" type="primary">argG</name>
    <name evidence="13" type="ORF">A21D_01766</name>
</gene>
<evidence type="ECO:0000256" key="1">
    <source>
        <dbReference type="ARBA" id="ARBA00004967"/>
    </source>
</evidence>
<evidence type="ECO:0000259" key="12">
    <source>
        <dbReference type="Pfam" id="PF20979"/>
    </source>
</evidence>
<comment type="caution">
    <text evidence="10">Lacks conserved residue(s) required for the propagation of feature annotation.</text>
</comment>
<dbReference type="InterPro" id="IPR048268">
    <property type="entry name" value="Arginosuc_syn_C"/>
</dbReference>
<keyword evidence="5 10" id="KW-0055">Arginine biosynthesis</keyword>
<feature type="binding site" evidence="10">
    <location>
        <position position="123"/>
    </location>
    <ligand>
        <name>L-citrulline</name>
        <dbReference type="ChEBI" id="CHEBI:57743"/>
    </ligand>
</feature>
<feature type="binding site" evidence="10">
    <location>
        <position position="260"/>
    </location>
    <ligand>
        <name>L-citrulline</name>
        <dbReference type="ChEBI" id="CHEBI:57743"/>
    </ligand>
</feature>
<dbReference type="EMBL" id="CP018622">
    <property type="protein sequence ID" value="AUJ24847.1"/>
    <property type="molecule type" value="Genomic_DNA"/>
</dbReference>
<feature type="binding site" evidence="10">
    <location>
        <position position="124"/>
    </location>
    <ligand>
        <name>L-aspartate</name>
        <dbReference type="ChEBI" id="CHEBI:29991"/>
    </ligand>
</feature>
<dbReference type="UniPathway" id="UPA00068">
    <property type="reaction ID" value="UER00113"/>
</dbReference>
<comment type="subunit">
    <text evidence="2 10">Homotetramer.</text>
</comment>
<dbReference type="InterPro" id="IPR001518">
    <property type="entry name" value="Arginosuc_synth"/>
</dbReference>
<dbReference type="GO" id="GO:0006526">
    <property type="term" value="P:L-arginine biosynthetic process"/>
    <property type="evidence" value="ECO:0007669"/>
    <property type="project" value="UniProtKB-UniRule"/>
</dbReference>